<dbReference type="Proteomes" id="UP000035680">
    <property type="component" value="Unassembled WGS sequence"/>
</dbReference>
<dbReference type="AlphaFoldDB" id="A0A0K0FW11"/>
<keyword evidence="2" id="KW-1185">Reference proteome</keyword>
<protein>
    <submittedName>
        <fullName evidence="3">Uncharacterized protein</fullName>
    </submittedName>
</protein>
<accession>A0A0K0FW11</accession>
<keyword evidence="1" id="KW-1133">Transmembrane helix</keyword>
<name>A0A0K0FW11_STRVS</name>
<proteinExistence type="predicted"/>
<keyword evidence="1" id="KW-0812">Transmembrane</keyword>
<reference evidence="3" key="2">
    <citation type="submission" date="2015-08" db="UniProtKB">
        <authorList>
            <consortium name="WormBaseParasite"/>
        </authorList>
    </citation>
    <scope>IDENTIFICATION</scope>
</reference>
<dbReference type="WBParaSite" id="SVE_1652900.1">
    <property type="protein sequence ID" value="SVE_1652900.1"/>
    <property type="gene ID" value="SVE_1652900"/>
</dbReference>
<evidence type="ECO:0000313" key="3">
    <source>
        <dbReference type="WBParaSite" id="SVE_1652900.1"/>
    </source>
</evidence>
<sequence length="98" mass="11778">MWYDLSAYNRCEKLSLLLNSNFRNSIYIFKKSFINLQNKSVKTLRIYVVLERKNAKMCKCYFTKEISFVRNDCLLLWSIVITTFQFDLIFCTIIHLSL</sequence>
<evidence type="ECO:0000313" key="2">
    <source>
        <dbReference type="Proteomes" id="UP000035680"/>
    </source>
</evidence>
<reference evidence="2" key="1">
    <citation type="submission" date="2014-07" db="EMBL/GenBank/DDBJ databases">
        <authorList>
            <person name="Martin A.A"/>
            <person name="De Silva N."/>
        </authorList>
    </citation>
    <scope>NUCLEOTIDE SEQUENCE</scope>
</reference>
<organism evidence="2 3">
    <name type="scientific">Strongyloides venezuelensis</name>
    <name type="common">Threadworm</name>
    <dbReference type="NCBI Taxonomy" id="75913"/>
    <lineage>
        <taxon>Eukaryota</taxon>
        <taxon>Metazoa</taxon>
        <taxon>Ecdysozoa</taxon>
        <taxon>Nematoda</taxon>
        <taxon>Chromadorea</taxon>
        <taxon>Rhabditida</taxon>
        <taxon>Tylenchina</taxon>
        <taxon>Panagrolaimomorpha</taxon>
        <taxon>Strongyloidoidea</taxon>
        <taxon>Strongyloididae</taxon>
        <taxon>Strongyloides</taxon>
    </lineage>
</organism>
<evidence type="ECO:0000256" key="1">
    <source>
        <dbReference type="SAM" id="Phobius"/>
    </source>
</evidence>
<keyword evidence="1" id="KW-0472">Membrane</keyword>
<feature type="transmembrane region" description="Helical" evidence="1">
    <location>
        <begin position="74"/>
        <end position="96"/>
    </location>
</feature>